<name>A0ACA9SAK3_9GLOM</name>
<sequence length="139" mass="15906">EPTMDSAIKELDTEGLIQFLKKKNLELKDSSYEILKKQEIPGSVFSDFTEDEFRSMGLPFGPAKILADFTKKIRTQKLKTYSSYKTGKDFKDVLKEFGIVGTSIGDIPQFTPAGVEYLFPSFFKRRILKTEPISSRIHR</sequence>
<accession>A0ACA9SAK3</accession>
<evidence type="ECO:0000313" key="2">
    <source>
        <dbReference type="Proteomes" id="UP000789920"/>
    </source>
</evidence>
<organism evidence="1 2">
    <name type="scientific">Racocetra persica</name>
    <dbReference type="NCBI Taxonomy" id="160502"/>
    <lineage>
        <taxon>Eukaryota</taxon>
        <taxon>Fungi</taxon>
        <taxon>Fungi incertae sedis</taxon>
        <taxon>Mucoromycota</taxon>
        <taxon>Glomeromycotina</taxon>
        <taxon>Glomeromycetes</taxon>
        <taxon>Diversisporales</taxon>
        <taxon>Gigasporaceae</taxon>
        <taxon>Racocetra</taxon>
    </lineage>
</organism>
<dbReference type="EMBL" id="CAJVQC010104509">
    <property type="protein sequence ID" value="CAG8832722.1"/>
    <property type="molecule type" value="Genomic_DNA"/>
</dbReference>
<feature type="non-terminal residue" evidence="1">
    <location>
        <position position="139"/>
    </location>
</feature>
<protein>
    <submittedName>
        <fullName evidence="1">21171_t:CDS:1</fullName>
    </submittedName>
</protein>
<reference evidence="1" key="1">
    <citation type="submission" date="2021-06" db="EMBL/GenBank/DDBJ databases">
        <authorList>
            <person name="Kallberg Y."/>
            <person name="Tangrot J."/>
            <person name="Rosling A."/>
        </authorList>
    </citation>
    <scope>NUCLEOTIDE SEQUENCE</scope>
    <source>
        <strain evidence="1">MA461A</strain>
    </source>
</reference>
<keyword evidence="2" id="KW-1185">Reference proteome</keyword>
<evidence type="ECO:0000313" key="1">
    <source>
        <dbReference type="EMBL" id="CAG8832722.1"/>
    </source>
</evidence>
<gene>
    <name evidence="1" type="ORF">RPERSI_LOCUS28562</name>
</gene>
<dbReference type="Proteomes" id="UP000789920">
    <property type="component" value="Unassembled WGS sequence"/>
</dbReference>
<proteinExistence type="predicted"/>
<comment type="caution">
    <text evidence="1">The sequence shown here is derived from an EMBL/GenBank/DDBJ whole genome shotgun (WGS) entry which is preliminary data.</text>
</comment>
<feature type="non-terminal residue" evidence="1">
    <location>
        <position position="1"/>
    </location>
</feature>